<organism evidence="2 3">
    <name type="scientific">Eschrichtius robustus</name>
    <name type="common">California gray whale</name>
    <name type="synonym">Eschrichtius gibbosus</name>
    <dbReference type="NCBI Taxonomy" id="9764"/>
    <lineage>
        <taxon>Eukaryota</taxon>
        <taxon>Metazoa</taxon>
        <taxon>Chordata</taxon>
        <taxon>Craniata</taxon>
        <taxon>Vertebrata</taxon>
        <taxon>Euteleostomi</taxon>
        <taxon>Mammalia</taxon>
        <taxon>Eutheria</taxon>
        <taxon>Laurasiatheria</taxon>
        <taxon>Artiodactyla</taxon>
        <taxon>Whippomorpha</taxon>
        <taxon>Cetacea</taxon>
        <taxon>Mysticeti</taxon>
        <taxon>Eschrichtiidae</taxon>
        <taxon>Eschrichtius</taxon>
    </lineage>
</organism>
<gene>
    <name evidence="2" type="ORF">J1605_005348</name>
</gene>
<feature type="coiled-coil region" evidence="1">
    <location>
        <begin position="18"/>
        <end position="45"/>
    </location>
</feature>
<evidence type="ECO:0000313" key="2">
    <source>
        <dbReference type="EMBL" id="KAJ8788617.1"/>
    </source>
</evidence>
<evidence type="ECO:0000256" key="1">
    <source>
        <dbReference type="SAM" id="Coils"/>
    </source>
</evidence>
<dbReference type="AlphaFoldDB" id="A0AB34HBP9"/>
<dbReference type="Proteomes" id="UP001159641">
    <property type="component" value="Unassembled WGS sequence"/>
</dbReference>
<accession>A0AB34HBP9</accession>
<sequence>MGFEHPLVLVSVAKANEILNVKNEVHIMENTMESQKAEREELSRLRIAWQLKAAASKPMKQQWGAFKEQLRKTTHNLKLLQEALMPVSALDLGGSLQTILGLQKKWNEMKPQFQQLNDEVQYIIKESEELSGKGAPVKEKSQQLKDLIHLHQNQKERIQDYEEILYKIVQFHQVREELGRLFRSRELEFLQQPKEMGDAHGVQVLLSRSRERQAHIDHLHKLALSLGVDVISSVQRPNCSNVSAKNLQQQLDILEGDSLNWRAQAEDHERALTHSLEFCTARGEMRELKESFKDIKKKFNNLKFNYTKKNEKARNLKALKYQIQQVDMYAEKLQALIRKMGKVENKTFFLNYPNNKVNVLLEAMRDLQKNVDEFDKVVTDYRKNLDLTEHLQELIEECHFWYEDASATVVRVGKYSTECKTKEAVEILLQQFKKFITPSVPQQEERIQEISDLAQHLYGFEEGQKYAEKIVAKHKEVLESVTELCSSLTELKEKKVISSYQNMYF</sequence>
<feature type="coiled-coil region" evidence="1">
    <location>
        <begin position="137"/>
        <end position="164"/>
    </location>
</feature>
<dbReference type="EMBL" id="JAIQCJ010001602">
    <property type="protein sequence ID" value="KAJ8788617.1"/>
    <property type="molecule type" value="Genomic_DNA"/>
</dbReference>
<protein>
    <recommendedName>
        <fullName evidence="4">Coiled-coil domain-containing protein</fullName>
    </recommendedName>
</protein>
<dbReference type="Gene3D" id="1.20.58.60">
    <property type="match status" value="1"/>
</dbReference>
<evidence type="ECO:0008006" key="4">
    <source>
        <dbReference type="Google" id="ProtNLM"/>
    </source>
</evidence>
<dbReference type="SUPFAM" id="SSF46966">
    <property type="entry name" value="Spectrin repeat"/>
    <property type="match status" value="1"/>
</dbReference>
<keyword evidence="3" id="KW-1185">Reference proteome</keyword>
<evidence type="ECO:0000313" key="3">
    <source>
        <dbReference type="Proteomes" id="UP001159641"/>
    </source>
</evidence>
<proteinExistence type="predicted"/>
<comment type="caution">
    <text evidence="2">The sequence shown here is derived from an EMBL/GenBank/DDBJ whole genome shotgun (WGS) entry which is preliminary data.</text>
</comment>
<keyword evidence="1" id="KW-0175">Coiled coil</keyword>
<feature type="coiled-coil region" evidence="1">
    <location>
        <begin position="244"/>
        <end position="384"/>
    </location>
</feature>
<reference evidence="2 3" key="1">
    <citation type="submission" date="2022-11" db="EMBL/GenBank/DDBJ databases">
        <title>Whole genome sequence of Eschrichtius robustus ER-17-0199.</title>
        <authorList>
            <person name="Bruniche-Olsen A."/>
            <person name="Black A.N."/>
            <person name="Fields C.J."/>
            <person name="Walden K."/>
            <person name="Dewoody J.A."/>
        </authorList>
    </citation>
    <scope>NUCLEOTIDE SEQUENCE [LARGE SCALE GENOMIC DNA]</scope>
    <source>
        <strain evidence="2">ER-17-0199</strain>
        <tissue evidence="2">Blubber</tissue>
    </source>
</reference>
<name>A0AB34HBP9_ESCRO</name>